<dbReference type="InterPro" id="IPR011600">
    <property type="entry name" value="Pept_C14_caspase"/>
</dbReference>
<proteinExistence type="predicted"/>
<dbReference type="AlphaFoldDB" id="A0A2N3IEX6"/>
<feature type="region of interest" description="Disordered" evidence="1">
    <location>
        <begin position="176"/>
        <end position="199"/>
    </location>
</feature>
<feature type="domain" description="Peptidase C14 caspase" evidence="3">
    <location>
        <begin position="221"/>
        <end position="405"/>
    </location>
</feature>
<dbReference type="GO" id="GO:0004197">
    <property type="term" value="F:cysteine-type endopeptidase activity"/>
    <property type="evidence" value="ECO:0007669"/>
    <property type="project" value="InterPro"/>
</dbReference>
<dbReference type="EMBL" id="NKXO01000022">
    <property type="protein sequence ID" value="PKQ68882.1"/>
    <property type="molecule type" value="Genomic_DNA"/>
</dbReference>
<reference evidence="4 5" key="1">
    <citation type="submission" date="2017-06" db="EMBL/GenBank/DDBJ databases">
        <title>Raineya orbicola gen. nov., sp. nov. a slightly thermophilic bacterium of the phylum Bacteroidetes and the description of Raineyaceae fam. nov.</title>
        <authorList>
            <person name="Albuquerque L."/>
            <person name="Polonia A.R.M."/>
            <person name="Barroso C."/>
            <person name="Froufe H.J.C."/>
            <person name="Lage O."/>
            <person name="Lobo-Da-Cunha A."/>
            <person name="Egas C."/>
            <person name="Da Costa M.S."/>
        </authorList>
    </citation>
    <scope>NUCLEOTIDE SEQUENCE [LARGE SCALE GENOMIC DNA]</scope>
    <source>
        <strain evidence="4 5">SPSPC-11</strain>
    </source>
</reference>
<keyword evidence="5" id="KW-1185">Reference proteome</keyword>
<gene>
    <name evidence="4" type="ORF">Rain11_1537</name>
</gene>
<dbReference type="Pfam" id="PF00656">
    <property type="entry name" value="Peptidase_C14"/>
    <property type="match status" value="1"/>
</dbReference>
<evidence type="ECO:0000313" key="4">
    <source>
        <dbReference type="EMBL" id="PKQ68882.1"/>
    </source>
</evidence>
<name>A0A2N3IEX6_9BACT</name>
<accession>A0A2N3IEX6</accession>
<dbReference type="GO" id="GO:0006508">
    <property type="term" value="P:proteolysis"/>
    <property type="evidence" value="ECO:0007669"/>
    <property type="project" value="InterPro"/>
</dbReference>
<protein>
    <submittedName>
        <fullName evidence="4">Caspase domain</fullName>
    </submittedName>
</protein>
<keyword evidence="2" id="KW-0732">Signal</keyword>
<comment type="caution">
    <text evidence="4">The sequence shown here is derived from an EMBL/GenBank/DDBJ whole genome shotgun (WGS) entry which is preliminary data.</text>
</comment>
<evidence type="ECO:0000256" key="2">
    <source>
        <dbReference type="SAM" id="SignalP"/>
    </source>
</evidence>
<evidence type="ECO:0000259" key="3">
    <source>
        <dbReference type="Pfam" id="PF00656"/>
    </source>
</evidence>
<dbReference type="RefSeq" id="WP_101358807.1">
    <property type="nucleotide sequence ID" value="NZ_NKXO01000022.1"/>
</dbReference>
<organism evidence="4 5">
    <name type="scientific">Raineya orbicola</name>
    <dbReference type="NCBI Taxonomy" id="2016530"/>
    <lineage>
        <taxon>Bacteria</taxon>
        <taxon>Pseudomonadati</taxon>
        <taxon>Bacteroidota</taxon>
        <taxon>Cytophagia</taxon>
        <taxon>Cytophagales</taxon>
        <taxon>Raineyaceae</taxon>
        <taxon>Raineya</taxon>
    </lineage>
</organism>
<dbReference type="Gene3D" id="3.40.50.1460">
    <property type="match status" value="1"/>
</dbReference>
<sequence>MKKQLLRRIGLLFFLFAFANAKGQSLYEIVFEASDITYKAFLVYFNEQDAYMRIGYTYKGKYNVVDVKYQSVTGQEDGYNYLVMVGSNPRFITNQEKGQSYNPDHFIWVWNDQNPNQLPYVTDDPNFDASHLIQCKSYIEIDPKTMTDSYLRQFFRTDEPEYQALRKMRDASAGAINYNTSDNNSNSGSSSNNNNNNTGSGKSKMHLLLVINTDIGDIGQSCAVDQKAMEVEFREIAKAVGMPFEKYIINGEKFTRDNVERTIKSMQVGNNDVVIFYYSGHGFRWSNQTDKYPQLDMRYSEYTPLTEKTSLPLSAAAKAITDKGGRLNIILSDCCNSDIGRNQMTSTTFMASRSFQGAEIQKLKKLFIDSRGSIMITGSSPGEYSWCNINGGFFTLSFIQALKEEIGYMRTGAPSWEHIAENAVRSTQYKAKNCNGCKPQNPVSAVRVSQR</sequence>
<evidence type="ECO:0000313" key="5">
    <source>
        <dbReference type="Proteomes" id="UP000233387"/>
    </source>
</evidence>
<evidence type="ECO:0000256" key="1">
    <source>
        <dbReference type="SAM" id="MobiDB-lite"/>
    </source>
</evidence>
<dbReference type="OrthoDB" id="976354at2"/>
<feature type="compositionally biased region" description="Low complexity" evidence="1">
    <location>
        <begin position="179"/>
        <end position="199"/>
    </location>
</feature>
<feature type="signal peptide" evidence="2">
    <location>
        <begin position="1"/>
        <end position="19"/>
    </location>
</feature>
<feature type="chain" id="PRO_5014956472" evidence="2">
    <location>
        <begin position="20"/>
        <end position="451"/>
    </location>
</feature>
<dbReference type="Proteomes" id="UP000233387">
    <property type="component" value="Unassembled WGS sequence"/>
</dbReference>